<comment type="caution">
    <text evidence="2">The sequence shown here is derived from an EMBL/GenBank/DDBJ whole genome shotgun (WGS) entry which is preliminary data.</text>
</comment>
<dbReference type="AlphaFoldDB" id="A0A139PK34"/>
<evidence type="ECO:0000256" key="1">
    <source>
        <dbReference type="SAM" id="Phobius"/>
    </source>
</evidence>
<dbReference type="Proteomes" id="UP000070053">
    <property type="component" value="Unassembled WGS sequence"/>
</dbReference>
<accession>A0A139PK34</accession>
<feature type="transmembrane region" description="Helical" evidence="1">
    <location>
        <begin position="49"/>
        <end position="69"/>
    </location>
</feature>
<evidence type="ECO:0000313" key="2">
    <source>
        <dbReference type="EMBL" id="KXT90685.1"/>
    </source>
</evidence>
<name>A0A139PK34_STROR</name>
<reference evidence="2 3" key="1">
    <citation type="submission" date="2016-01" db="EMBL/GenBank/DDBJ databases">
        <title>Highly variable Streptococcus oralis are common among viridans streptococci isolated from primates.</title>
        <authorList>
            <person name="Denapaite D."/>
            <person name="Rieger M."/>
            <person name="Koendgen S."/>
            <person name="Brueckner R."/>
            <person name="Ochigava I."/>
            <person name="Kappeler P."/>
            <person name="Maetz-Rensing K."/>
            <person name="Leendertz F."/>
            <person name="Hakenbeck R."/>
        </authorList>
    </citation>
    <scope>NUCLEOTIDE SEQUENCE [LARGE SCALE GENOMIC DNA]</scope>
    <source>
        <strain evidence="2 3">DD21</strain>
    </source>
</reference>
<organism evidence="2 3">
    <name type="scientific">Streptococcus oralis</name>
    <dbReference type="NCBI Taxonomy" id="1303"/>
    <lineage>
        <taxon>Bacteria</taxon>
        <taxon>Bacillati</taxon>
        <taxon>Bacillota</taxon>
        <taxon>Bacilli</taxon>
        <taxon>Lactobacillales</taxon>
        <taxon>Streptococcaceae</taxon>
        <taxon>Streptococcus</taxon>
    </lineage>
</organism>
<keyword evidence="1" id="KW-1133">Transmembrane helix</keyword>
<evidence type="ECO:0000313" key="3">
    <source>
        <dbReference type="Proteomes" id="UP000070053"/>
    </source>
</evidence>
<dbReference type="EMBL" id="LQZP01000279">
    <property type="protein sequence ID" value="KXT90685.1"/>
    <property type="molecule type" value="Genomic_DNA"/>
</dbReference>
<protein>
    <submittedName>
        <fullName evidence="2">Putative secretion accessory protein EsaA/YueB</fullName>
    </submittedName>
</protein>
<sequence length="84" mass="9236">MMISFVYLSNAIGTTASLTGFPAFIKNLNALSILEALLSGYFDGQPANILAFVAMTIVVAGLLVMNIFIKERSFWPQVFQTEKE</sequence>
<keyword evidence="1" id="KW-0472">Membrane</keyword>
<gene>
    <name evidence="2" type="ORF">SORDD21_01104</name>
</gene>
<proteinExistence type="predicted"/>
<dbReference type="PATRIC" id="fig|1303.81.peg.1350"/>
<keyword evidence="1" id="KW-0812">Transmembrane</keyword>